<dbReference type="Proteomes" id="UP000662185">
    <property type="component" value="Unassembled WGS sequence"/>
</dbReference>
<dbReference type="RefSeq" id="WP_190557519.1">
    <property type="nucleotide sequence ID" value="NZ_JACJQU010000002.1"/>
</dbReference>
<comment type="caution">
    <text evidence="1">The sequence shown here is derived from an EMBL/GenBank/DDBJ whole genome shotgun (WGS) entry which is preliminary data.</text>
</comment>
<organism evidence="1 2">
    <name type="scientific">Anabaena sphaerica FACHB-251</name>
    <dbReference type="NCBI Taxonomy" id="2692883"/>
    <lineage>
        <taxon>Bacteria</taxon>
        <taxon>Bacillati</taxon>
        <taxon>Cyanobacteriota</taxon>
        <taxon>Cyanophyceae</taxon>
        <taxon>Nostocales</taxon>
        <taxon>Nostocaceae</taxon>
        <taxon>Anabaena</taxon>
    </lineage>
</organism>
<accession>A0A927A0W3</accession>
<dbReference type="EMBL" id="JACJQU010000002">
    <property type="protein sequence ID" value="MBD2292775.1"/>
    <property type="molecule type" value="Genomic_DNA"/>
</dbReference>
<dbReference type="AlphaFoldDB" id="A0A927A0W3"/>
<evidence type="ECO:0000313" key="2">
    <source>
        <dbReference type="Proteomes" id="UP000662185"/>
    </source>
</evidence>
<gene>
    <name evidence="1" type="ORF">H6G06_04565</name>
</gene>
<sequence length="117" mass="13129">MIEPIPISYQLVEGKQVSEQIFKGSLIKLSVKGAEVKIESEEAHTLPRPLGNIKMNLLIINNQEPQSEDIYAKVLDKPATPGNFYLQFTFKPPAEAGMLFKALFQSIRASSSYKEFI</sequence>
<reference evidence="2" key="1">
    <citation type="journal article" date="2020" name="ISME J.">
        <title>Comparative genomics reveals insights into cyanobacterial evolution and habitat adaptation.</title>
        <authorList>
            <person name="Chen M.Y."/>
            <person name="Teng W.K."/>
            <person name="Zhao L."/>
            <person name="Hu C.X."/>
            <person name="Zhou Y.K."/>
            <person name="Han B.P."/>
            <person name="Song L.R."/>
            <person name="Shu W.S."/>
        </authorList>
    </citation>
    <scope>NUCLEOTIDE SEQUENCE [LARGE SCALE GENOMIC DNA]</scope>
    <source>
        <strain evidence="2">FACHB-251</strain>
    </source>
</reference>
<proteinExistence type="predicted"/>
<name>A0A927A0W3_9NOST</name>
<evidence type="ECO:0000313" key="1">
    <source>
        <dbReference type="EMBL" id="MBD2292775.1"/>
    </source>
</evidence>
<protein>
    <submittedName>
        <fullName evidence="1">Uncharacterized protein</fullName>
    </submittedName>
</protein>
<keyword evidence="2" id="KW-1185">Reference proteome</keyword>